<dbReference type="InterPro" id="IPR002048">
    <property type="entry name" value="EF_hand_dom"/>
</dbReference>
<protein>
    <submittedName>
        <fullName evidence="17">Calcium-binding mitochondrial carrier protein SCaMC-1</fullName>
    </submittedName>
</protein>
<dbReference type="InterPro" id="IPR002067">
    <property type="entry name" value="MCP"/>
</dbReference>
<comment type="subcellular location">
    <subcellularLocation>
        <location evidence="1">Mitochondrion inner membrane</location>
        <topology evidence="1">Multi-pass membrane protein</topology>
    </subcellularLocation>
</comment>
<dbReference type="SUPFAM" id="SSF47473">
    <property type="entry name" value="EF-hand"/>
    <property type="match status" value="1"/>
</dbReference>
<dbReference type="Pfam" id="PF10240">
    <property type="entry name" value="DUF2464"/>
    <property type="match status" value="1"/>
</dbReference>
<dbReference type="Gene3D" id="2.100.10.50">
    <property type="match status" value="1"/>
</dbReference>
<evidence type="ECO:0000256" key="4">
    <source>
        <dbReference type="ARBA" id="ARBA00022692"/>
    </source>
</evidence>
<name>W6UAX7_ECHGR</name>
<dbReference type="KEGG" id="egl:EGR_07432"/>
<evidence type="ECO:0000256" key="8">
    <source>
        <dbReference type="ARBA" id="ARBA00022837"/>
    </source>
</evidence>
<keyword evidence="9" id="KW-1133">Transmembrane helix</keyword>
<feature type="region of interest" description="Disordered" evidence="14">
    <location>
        <begin position="869"/>
        <end position="924"/>
    </location>
</feature>
<evidence type="ECO:0000256" key="1">
    <source>
        <dbReference type="ARBA" id="ARBA00004448"/>
    </source>
</evidence>
<dbReference type="CTD" id="36343147"/>
<dbReference type="GO" id="GO:0042393">
    <property type="term" value="F:histone binding"/>
    <property type="evidence" value="ECO:0007669"/>
    <property type="project" value="InterPro"/>
</dbReference>
<feature type="domain" description="EF-hand" evidence="15">
    <location>
        <begin position="116"/>
        <end position="151"/>
    </location>
</feature>
<evidence type="ECO:0000256" key="2">
    <source>
        <dbReference type="ARBA" id="ARBA00006375"/>
    </source>
</evidence>
<dbReference type="InterPro" id="IPR023341">
    <property type="entry name" value="MABP"/>
</dbReference>
<evidence type="ECO:0000256" key="6">
    <source>
        <dbReference type="ARBA" id="ARBA00022737"/>
    </source>
</evidence>
<keyword evidence="7" id="KW-0999">Mitochondrion inner membrane</keyword>
<comment type="similarity">
    <text evidence="2">Belongs to the mitochondrial carrier (TC 2.A.29) family.</text>
</comment>
<evidence type="ECO:0000256" key="12">
    <source>
        <dbReference type="PROSITE-ProRule" id="PRU00282"/>
    </source>
</evidence>
<accession>W6UAX7</accession>
<dbReference type="GeneID" id="36343147"/>
<dbReference type="Gene3D" id="1.10.238.10">
    <property type="entry name" value="EF-hand"/>
    <property type="match status" value="2"/>
</dbReference>
<keyword evidence="5" id="KW-0479">Metal-binding</keyword>
<dbReference type="FunFam" id="1.50.40.10:FF:000016">
    <property type="entry name" value="Solute carrier family 25 member 23"/>
    <property type="match status" value="1"/>
</dbReference>
<comment type="caution">
    <text evidence="17">The sequence shown here is derived from an EMBL/GenBank/DDBJ whole genome shotgun (WGS) entry which is preliminary data.</text>
</comment>
<dbReference type="Proteomes" id="UP000019149">
    <property type="component" value="Unassembled WGS sequence"/>
</dbReference>
<keyword evidence="18" id="KW-1185">Reference proteome</keyword>
<dbReference type="GO" id="GO:0005509">
    <property type="term" value="F:calcium ion binding"/>
    <property type="evidence" value="ECO:0007669"/>
    <property type="project" value="InterPro"/>
</dbReference>
<dbReference type="EMBL" id="APAU02000077">
    <property type="protein sequence ID" value="EUB57691.1"/>
    <property type="molecule type" value="Genomic_DNA"/>
</dbReference>
<feature type="domain" description="EF-hand" evidence="15">
    <location>
        <begin position="19"/>
        <end position="44"/>
    </location>
</feature>
<feature type="repeat" description="Solcar" evidence="12">
    <location>
        <begin position="412"/>
        <end position="511"/>
    </location>
</feature>
<keyword evidence="10" id="KW-0496">Mitochondrion</keyword>
<keyword evidence="11 12" id="KW-0472">Membrane</keyword>
<dbReference type="InterPro" id="IPR011992">
    <property type="entry name" value="EF-hand-dom_pair"/>
</dbReference>
<dbReference type="InterPro" id="IPR018798">
    <property type="entry name" value="MVB12A/B"/>
</dbReference>
<dbReference type="GO" id="GO:0055085">
    <property type="term" value="P:transmembrane transport"/>
    <property type="evidence" value="ECO:0007669"/>
    <property type="project" value="InterPro"/>
</dbReference>
<gene>
    <name evidence="17" type="ORF">EGR_07432</name>
</gene>
<dbReference type="Gene3D" id="1.20.58.2170">
    <property type="match status" value="2"/>
</dbReference>
<keyword evidence="3" id="KW-0813">Transport</keyword>
<sequence>MKTGTDEKAQSVGFDDLDRQIDLDKDGLISKEDVKIFLRQFDLKLTKNNLDVLAESFLECCGVGPNGHVNAKQFAHYVHEQDRRLSPIYAQMDRNMQGKVDLLDIQAYFIKLGIPIEPTEAKRLLRRIDKNNNDCIEYEEWRKFLLFLPITDLASVTQFWRHGAILDLSVDPVVAIPQFMKHEHALRRDVLQLIAGGTAGVVSRTCTAPIDRLKVMRQVYGYKHKQSGFVEGKVVHRLTHHSAYRYMLREGGLWSLWRGNLINSIKIAPETAVKYTTYEWYKCLLMDMDEDGFFDRHPVATKFASGSLAGLTAQSVVYPVEVLKTRMCLRKTGQYSSVVDCAARIYRELGIRGFFRGYVVNLVGIIPYAGIELATYEWLKSAYIHRYMSHILRLSPRVFPDSSSASLYLHPPSHIIPLVAATSSMAGIVATYPVALIRAKMQATFYYSSKPSTSQHTGIVTQHPVTVPSLLRAIWHDDGLIGFYRGLGTNLVKVLPATAISMLTYETIRREIKWTKDTHEEADLGKENILRKSSRFLVLEKRPCSVSSPHDVLVELAIVANKDAVPPNFTLIDRTLDTRERCFKGKYLCAKYDAWKPSMTAITDVVVFKNPRDALKGHTLVGELSEQRVLACVLSALGNSPTSKKKAPVLPSEVPRKPVIYNPMSGVPFELTRDCRVGDSDDIMSRYSVHPKSREAIEDQDSEGLLKKIAVDVDYNIRSRILNLLSIDTYFVLKIMSLAAPVSNFIDQLRPLLRRNDKAVIRKLTRKFFATSLEFQSSVHTVELLKRYIDRIRASPFQIYIILLELKRKFANNESFTNEKSPPLSDTIDLSVSSQDIPKRRVNFITLTEPNPSDPIRHRCSEKTRPSEIITHGKPKRPRIDELGTPLDESAEASTIPKPKLVNSNGKRGPLTQREMESPSPSSHLKLQILQRRMEILSRMIRQLEEAEMDVTELGQEESAYLRLDSLKREHLALWRQFCRLRGISRHAGSLSRLPFRYSGSRFAVINQAVERQVNASHVFPDYADIHKVVEESSIRENLGLRQVPYTTWTTREDFILCEVCLDGVNVSKTMLLATVSDDLNRADLADVESVLVSIIIHEHVQLRELNVHRASTIATLAREIFTDVGAILKHRREREFRHDFGCHLTDEQADADEDPALHSAELRRRLLENRRIATSKIESVIAKYSRLQESQENREASRLCENKDSHAATVDLDAVEFVDVVEEPARLPSSEPCSSFSQSEEIPMPISSPDAIIESPVFMDDLDLDVEEHLPQTQVEMEVEVPPVECPSTPTSTITISDDEDEDEPQVVFRGYPPPPKDFPAMQTLMSGDRMSLQLSYGGCLVISRSQRHVLQPIPTMEMIRQQCQQQCQRLLSRPPRSAMGSFIRR</sequence>
<dbReference type="PANTHER" id="PTHR24089">
    <property type="entry name" value="SOLUTE CARRIER FAMILY 25"/>
    <property type="match status" value="1"/>
</dbReference>
<keyword evidence="13" id="KW-0175">Coiled coil</keyword>
<dbReference type="RefSeq" id="XP_024348887.1">
    <property type="nucleotide sequence ID" value="XM_024496681.1"/>
</dbReference>
<dbReference type="GO" id="GO:0005743">
    <property type="term" value="C:mitochondrial inner membrane"/>
    <property type="evidence" value="ECO:0007669"/>
    <property type="project" value="UniProtKB-SubCell"/>
</dbReference>
<dbReference type="InterPro" id="IPR018247">
    <property type="entry name" value="EF_Hand_1_Ca_BS"/>
</dbReference>
<keyword evidence="8" id="KW-0106">Calcium</keyword>
<organism evidence="17 18">
    <name type="scientific">Echinococcus granulosus</name>
    <name type="common">Hydatid tapeworm</name>
    <dbReference type="NCBI Taxonomy" id="6210"/>
    <lineage>
        <taxon>Eukaryota</taxon>
        <taxon>Metazoa</taxon>
        <taxon>Spiralia</taxon>
        <taxon>Lophotrochozoa</taxon>
        <taxon>Platyhelminthes</taxon>
        <taxon>Cestoda</taxon>
        <taxon>Eucestoda</taxon>
        <taxon>Cyclophyllidea</taxon>
        <taxon>Taeniidae</taxon>
        <taxon>Echinococcus</taxon>
        <taxon>Echinococcus granulosus group</taxon>
    </lineage>
</organism>
<dbReference type="InterPro" id="IPR046378">
    <property type="entry name" value="DAXX_histone-bd"/>
</dbReference>
<evidence type="ECO:0000256" key="11">
    <source>
        <dbReference type="ARBA" id="ARBA00023136"/>
    </source>
</evidence>
<evidence type="ECO:0000256" key="14">
    <source>
        <dbReference type="SAM" id="MobiDB-lite"/>
    </source>
</evidence>
<evidence type="ECO:0000313" key="17">
    <source>
        <dbReference type="EMBL" id="EUB57691.1"/>
    </source>
</evidence>
<dbReference type="InterPro" id="IPR046426">
    <property type="entry name" value="DAXX_histone-bd_sf"/>
</dbReference>
<evidence type="ECO:0000256" key="5">
    <source>
        <dbReference type="ARBA" id="ARBA00022723"/>
    </source>
</evidence>
<dbReference type="Gene3D" id="1.50.40.10">
    <property type="entry name" value="Mitochondrial carrier domain"/>
    <property type="match status" value="1"/>
</dbReference>
<dbReference type="STRING" id="6210.W6UAX7"/>
<dbReference type="PROSITE" id="PS50920">
    <property type="entry name" value="SOLCAR"/>
    <property type="match status" value="3"/>
</dbReference>
<feature type="repeat" description="Solcar" evidence="12">
    <location>
        <begin position="187"/>
        <end position="284"/>
    </location>
</feature>
<evidence type="ECO:0000256" key="9">
    <source>
        <dbReference type="ARBA" id="ARBA00022989"/>
    </source>
</evidence>
<feature type="region of interest" description="Disordered" evidence="14">
    <location>
        <begin position="1284"/>
        <end position="1304"/>
    </location>
</feature>
<reference evidence="17 18" key="1">
    <citation type="journal article" date="2013" name="Nat. Genet.">
        <title>The genome of the hydatid tapeworm Echinococcus granulosus.</title>
        <authorList>
            <person name="Zheng H."/>
            <person name="Zhang W."/>
            <person name="Zhang L."/>
            <person name="Zhang Z."/>
            <person name="Li J."/>
            <person name="Lu G."/>
            <person name="Zhu Y."/>
            <person name="Wang Y."/>
            <person name="Huang Y."/>
            <person name="Liu J."/>
            <person name="Kang H."/>
            <person name="Chen J."/>
            <person name="Wang L."/>
            <person name="Chen A."/>
            <person name="Yu S."/>
            <person name="Gao Z."/>
            <person name="Jin L."/>
            <person name="Gu W."/>
            <person name="Wang Z."/>
            <person name="Zhao L."/>
            <person name="Shi B."/>
            <person name="Wen H."/>
            <person name="Lin R."/>
            <person name="Jones M.K."/>
            <person name="Brejova B."/>
            <person name="Vinar T."/>
            <person name="Zhao G."/>
            <person name="McManus D.P."/>
            <person name="Chen Z."/>
            <person name="Zhou Y."/>
            <person name="Wang S."/>
        </authorList>
    </citation>
    <scope>NUCLEOTIDE SEQUENCE [LARGE SCALE GENOMIC DNA]</scope>
</reference>
<evidence type="ECO:0000256" key="3">
    <source>
        <dbReference type="ARBA" id="ARBA00022448"/>
    </source>
</evidence>
<evidence type="ECO:0000256" key="13">
    <source>
        <dbReference type="SAM" id="Coils"/>
    </source>
</evidence>
<dbReference type="InterPro" id="IPR023395">
    <property type="entry name" value="MCP_dom_sf"/>
</dbReference>
<dbReference type="PRINTS" id="PR00926">
    <property type="entry name" value="MITOCARRIER"/>
</dbReference>
<dbReference type="Pfam" id="PF00153">
    <property type="entry name" value="Mito_carr"/>
    <property type="match status" value="3"/>
</dbReference>
<proteinExistence type="inferred from homology"/>
<dbReference type="PROSITE" id="PS00018">
    <property type="entry name" value="EF_HAND_1"/>
    <property type="match status" value="2"/>
</dbReference>
<dbReference type="Pfam" id="PF20920">
    <property type="entry name" value="DAXX_hist_bd"/>
    <property type="match status" value="1"/>
</dbReference>
<dbReference type="PROSITE" id="PS51498">
    <property type="entry name" value="MABP"/>
    <property type="match status" value="1"/>
</dbReference>
<evidence type="ECO:0000259" key="15">
    <source>
        <dbReference type="PROSITE" id="PS50222"/>
    </source>
</evidence>
<evidence type="ECO:0000256" key="7">
    <source>
        <dbReference type="ARBA" id="ARBA00022792"/>
    </source>
</evidence>
<evidence type="ECO:0000256" key="10">
    <source>
        <dbReference type="ARBA" id="ARBA00023128"/>
    </source>
</evidence>
<feature type="domain" description="MABP" evidence="16">
    <location>
        <begin position="494"/>
        <end position="636"/>
    </location>
</feature>
<dbReference type="OrthoDB" id="270584at2759"/>
<feature type="coiled-coil region" evidence="13">
    <location>
        <begin position="927"/>
        <end position="957"/>
    </location>
</feature>
<dbReference type="GO" id="GO:0000813">
    <property type="term" value="C:ESCRT I complex"/>
    <property type="evidence" value="ECO:0007669"/>
    <property type="project" value="InterPro"/>
</dbReference>
<keyword evidence="6" id="KW-0677">Repeat</keyword>
<dbReference type="SUPFAM" id="SSF103506">
    <property type="entry name" value="Mitochondrial carrier"/>
    <property type="match status" value="1"/>
</dbReference>
<evidence type="ECO:0000313" key="18">
    <source>
        <dbReference type="Proteomes" id="UP000019149"/>
    </source>
</evidence>
<feature type="repeat" description="Solcar" evidence="12">
    <location>
        <begin position="297"/>
        <end position="382"/>
    </location>
</feature>
<keyword evidence="4 12" id="KW-0812">Transmembrane</keyword>
<dbReference type="PROSITE" id="PS50222">
    <property type="entry name" value="EF_HAND_2"/>
    <property type="match status" value="2"/>
</dbReference>
<feature type="compositionally biased region" description="Low complexity" evidence="14">
    <location>
        <begin position="1284"/>
        <end position="1297"/>
    </location>
</feature>
<dbReference type="InterPro" id="IPR018108">
    <property type="entry name" value="MCP_transmembrane"/>
</dbReference>
<evidence type="ECO:0000259" key="16">
    <source>
        <dbReference type="PROSITE" id="PS51498"/>
    </source>
</evidence>